<keyword evidence="3" id="KW-1185">Reference proteome</keyword>
<evidence type="ECO:0008006" key="4">
    <source>
        <dbReference type="Google" id="ProtNLM"/>
    </source>
</evidence>
<evidence type="ECO:0000313" key="2">
    <source>
        <dbReference type="EMBL" id="AVZ76726.1"/>
    </source>
</evidence>
<dbReference type="AlphaFoldDB" id="A0A2R4TC71"/>
<keyword evidence="1" id="KW-1133">Transmembrane helix</keyword>
<dbReference type="Proteomes" id="UP000244201">
    <property type="component" value="Chromosome"/>
</dbReference>
<feature type="transmembrane region" description="Helical" evidence="1">
    <location>
        <begin position="173"/>
        <end position="197"/>
    </location>
</feature>
<reference evidence="2 3" key="1">
    <citation type="submission" date="2018-01" db="EMBL/GenBank/DDBJ databases">
        <title>Complete genome sequence of Streptomyces lunaelactis MM109T, a Ferroverdin A producer isolated from cave moonmilk deposits.</title>
        <authorList>
            <person name="Naome A."/>
            <person name="Martinet L."/>
            <person name="Maciejewska M."/>
            <person name="Anderssen S."/>
            <person name="Adam D."/>
            <person name="Tenconi E."/>
            <person name="Deflandre B."/>
            <person name="Arguelles-Arias A."/>
            <person name="Calusinska M."/>
            <person name="Copieters W."/>
            <person name="Karim L."/>
            <person name="Hanikenne M."/>
            <person name="Baurain D."/>
            <person name="van Wezel G."/>
            <person name="Smargiasso N."/>
            <person name="de Pauw E."/>
            <person name="Delfosse P."/>
            <person name="Rigali S."/>
        </authorList>
    </citation>
    <scope>NUCLEOTIDE SEQUENCE [LARGE SCALE GENOMIC DNA]</scope>
    <source>
        <strain evidence="2 3">MM109</strain>
    </source>
</reference>
<protein>
    <recommendedName>
        <fullName evidence="4">DoxX family membrane protein</fullName>
    </recommendedName>
</protein>
<dbReference type="EMBL" id="CP026304">
    <property type="protein sequence ID" value="AVZ76726.1"/>
    <property type="molecule type" value="Genomic_DNA"/>
</dbReference>
<gene>
    <name evidence="2" type="ORF">SLUN_35530</name>
</gene>
<dbReference type="KEGG" id="slk:SLUN_35530"/>
<dbReference type="OrthoDB" id="3253635at2"/>
<keyword evidence="1" id="KW-0812">Transmembrane</keyword>
<name>A0A2R4TC71_9ACTN</name>
<feature type="transmembrane region" description="Helical" evidence="1">
    <location>
        <begin position="106"/>
        <end position="126"/>
    </location>
</feature>
<organism evidence="2 3">
    <name type="scientific">Streptomyces lunaelactis</name>
    <dbReference type="NCBI Taxonomy" id="1535768"/>
    <lineage>
        <taxon>Bacteria</taxon>
        <taxon>Bacillati</taxon>
        <taxon>Actinomycetota</taxon>
        <taxon>Actinomycetes</taxon>
        <taxon>Kitasatosporales</taxon>
        <taxon>Streptomycetaceae</taxon>
        <taxon>Streptomyces</taxon>
    </lineage>
</organism>
<accession>A0A2R4TC71</accession>
<proteinExistence type="predicted"/>
<dbReference type="GeneID" id="55660563"/>
<evidence type="ECO:0000313" key="3">
    <source>
        <dbReference type="Proteomes" id="UP000244201"/>
    </source>
</evidence>
<evidence type="ECO:0000256" key="1">
    <source>
        <dbReference type="SAM" id="Phobius"/>
    </source>
</evidence>
<keyword evidence="1" id="KW-0472">Membrane</keyword>
<dbReference type="RefSeq" id="WP_108154016.1">
    <property type="nucleotide sequence ID" value="NZ_CP026304.1"/>
</dbReference>
<sequence>MTLHQHRQPGMRFIMRRKAASATASGTQAGTAVRELTLPLTVARTAAMTRLLTAFTFLWAFGDKTFGWGYATPAGKGWIDGGSPTKGFLSHVAAGPMEETFHSWAGAAWADWTFMLGLLGIGVALASGIALRVAAAAGTVMMALMWAAEWPLARHLSDGSPSMSTNPLVDYHVLYAAVLVTLAVIGAGRTWGLGTIWERQPLVRRNRWLL</sequence>